<evidence type="ECO:0000313" key="3">
    <source>
        <dbReference type="Proteomes" id="UP000266172"/>
    </source>
</evidence>
<organism evidence="2 3">
    <name type="scientific">Roseburia hominis</name>
    <dbReference type="NCBI Taxonomy" id="301301"/>
    <lineage>
        <taxon>Bacteria</taxon>
        <taxon>Bacillati</taxon>
        <taxon>Bacillota</taxon>
        <taxon>Clostridia</taxon>
        <taxon>Lachnospirales</taxon>
        <taxon>Lachnospiraceae</taxon>
        <taxon>Roseburia</taxon>
    </lineage>
</organism>
<comment type="caution">
    <text evidence="2">The sequence shown here is derived from an EMBL/GenBank/DDBJ whole genome shotgun (WGS) entry which is preliminary data.</text>
</comment>
<dbReference type="InterPro" id="IPR027417">
    <property type="entry name" value="P-loop_NTPase"/>
</dbReference>
<dbReference type="InterPro" id="IPR051162">
    <property type="entry name" value="T4SS_component"/>
</dbReference>
<dbReference type="CDD" id="cd01127">
    <property type="entry name" value="TrwB_TraG_TraD_VirD4"/>
    <property type="match status" value="1"/>
</dbReference>
<name>A0A395VAI0_9FIRM</name>
<proteinExistence type="predicted"/>
<feature type="domain" description="Helicase HerA central" evidence="1">
    <location>
        <begin position="242"/>
        <end position="445"/>
    </location>
</feature>
<dbReference type="PANTHER" id="PTHR30121">
    <property type="entry name" value="UNCHARACTERIZED PROTEIN YJGR-RELATED"/>
    <property type="match status" value="1"/>
</dbReference>
<sequence>MIGKKKEKNQEKQENVVEVNDNILNIISPPGIDFDKMQTSLGENVGRIYIISRYPDRNDYGWLAKLCNLEGTSTTVEFHYTDPDRLISIYDKRIGELKGNEGTLKNESDIARNKKAQEDLKKLVHRLAVEEEPVGYVTIILHVQAGTQKQLEDRIKRVSSKVAVQGCSIRLLKSRQQLGLKAIAPYGIPIEEVSRIGMRNMPISSFLGGFPMANPGLNDPDGYYLGKTTNNRLVILNMWLRGKDRINSNWAIFGPPGMGKSTTLKDLLLLEYAFFRTKIIIFDPEVEYVGVATHPDIKGDVIDCGGGEKGRINPLQARKTAVVRPEELEAGENMEDYLAFDTGTENTESDLALYLQQLKVFFRLYFGKENFSVGISALLEQCLIELYQKFGITWETDVSTVPNDKWPLPKDLRDYVIARRKKDEAGDLSNYRKDNYEKLEDMLFSMAEGADSKLWNGYTTLEAKADFVDLLVSSLLDAAENTKRAQFYNILSWAWTELSKDRSQKVIFAVDEGYTVIDPEYPDIMKYLRNYSKRLRKYEGALWFITHSVVDLLDPAVKRYGQAIIDNACYKFVMGCDGKNLEEAAKIFNLSEQEVNMLQEKNRSQGIFFAGNTRLRLKVDVSDEFLSMMGKAGGR</sequence>
<dbReference type="Gene3D" id="1.10.8.730">
    <property type="match status" value="1"/>
</dbReference>
<dbReference type="EMBL" id="QRVL01000001">
    <property type="protein sequence ID" value="RGS42393.1"/>
    <property type="molecule type" value="Genomic_DNA"/>
</dbReference>
<protein>
    <submittedName>
        <fullName evidence="2">DUF87 domain-containing protein</fullName>
    </submittedName>
</protein>
<dbReference type="Pfam" id="PF01935">
    <property type="entry name" value="DUF87"/>
    <property type="match status" value="1"/>
</dbReference>
<dbReference type="RefSeq" id="WP_118096633.1">
    <property type="nucleotide sequence ID" value="NZ_DBFVHP010000002.1"/>
</dbReference>
<dbReference type="AlphaFoldDB" id="A0A395VAI0"/>
<dbReference type="PANTHER" id="PTHR30121:SF6">
    <property type="entry name" value="SLR6007 PROTEIN"/>
    <property type="match status" value="1"/>
</dbReference>
<evidence type="ECO:0000313" key="2">
    <source>
        <dbReference type="EMBL" id="RGS42393.1"/>
    </source>
</evidence>
<dbReference type="SUPFAM" id="SSF52540">
    <property type="entry name" value="P-loop containing nucleoside triphosphate hydrolases"/>
    <property type="match status" value="1"/>
</dbReference>
<accession>A0A395VAI0</accession>
<reference evidence="2 3" key="1">
    <citation type="submission" date="2018-08" db="EMBL/GenBank/DDBJ databases">
        <title>A genome reference for cultivated species of the human gut microbiota.</title>
        <authorList>
            <person name="Zou Y."/>
            <person name="Xue W."/>
            <person name="Luo G."/>
        </authorList>
    </citation>
    <scope>NUCLEOTIDE SEQUENCE [LARGE SCALE GENOMIC DNA]</scope>
    <source>
        <strain evidence="2 3">AF22-12AC</strain>
    </source>
</reference>
<dbReference type="Proteomes" id="UP000266172">
    <property type="component" value="Unassembled WGS sequence"/>
</dbReference>
<gene>
    <name evidence="2" type="ORF">DWX93_03460</name>
</gene>
<dbReference type="InterPro" id="IPR002789">
    <property type="entry name" value="HerA_central"/>
</dbReference>
<evidence type="ECO:0000259" key="1">
    <source>
        <dbReference type="Pfam" id="PF01935"/>
    </source>
</evidence>
<dbReference type="Gene3D" id="3.40.50.300">
    <property type="entry name" value="P-loop containing nucleotide triphosphate hydrolases"/>
    <property type="match status" value="1"/>
</dbReference>